<evidence type="ECO:0000313" key="1">
    <source>
        <dbReference type="EMBL" id="JAV61862.1"/>
    </source>
</evidence>
<proteinExistence type="predicted"/>
<dbReference type="PANTHER" id="PTHR12890:SF0">
    <property type="entry name" value="PROTEIN-L-HISTIDINE N-PROS-METHYLTRANSFERASE"/>
    <property type="match status" value="1"/>
</dbReference>
<dbReference type="SUPFAM" id="SSF53335">
    <property type="entry name" value="S-adenosyl-L-methionine-dependent methyltransferases"/>
    <property type="match status" value="1"/>
</dbReference>
<dbReference type="Gene3D" id="3.40.50.150">
    <property type="entry name" value="Vaccinia Virus protein VP39"/>
    <property type="match status" value="1"/>
</dbReference>
<accession>A0A1Y1KKD3</accession>
<dbReference type="PANTHER" id="PTHR12890">
    <property type="entry name" value="DREV PROTEIN"/>
    <property type="match status" value="1"/>
</dbReference>
<reference evidence="1" key="1">
    <citation type="journal article" date="2016" name="Sci. Rep.">
        <title>Molecular characterization of firefly nuptial gifts: a multi-omics approach sheds light on postcopulatory sexual selection.</title>
        <authorList>
            <person name="Al-Wathiqui N."/>
            <person name="Fallon T.R."/>
            <person name="South A."/>
            <person name="Weng J.K."/>
            <person name="Lewis S.M."/>
        </authorList>
    </citation>
    <scope>NUCLEOTIDE SEQUENCE</scope>
</reference>
<evidence type="ECO:0008006" key="2">
    <source>
        <dbReference type="Google" id="ProtNLM"/>
    </source>
</evidence>
<dbReference type="InterPro" id="IPR007884">
    <property type="entry name" value="METL9"/>
</dbReference>
<name>A0A1Y1KKD3_PHOPY</name>
<dbReference type="EMBL" id="GEZM01081127">
    <property type="protein sequence ID" value="JAV61862.1"/>
    <property type="molecule type" value="Transcribed_RNA"/>
</dbReference>
<dbReference type="AlphaFoldDB" id="A0A1Y1KKD3"/>
<dbReference type="InterPro" id="IPR029063">
    <property type="entry name" value="SAM-dependent_MTases_sf"/>
</dbReference>
<organism evidence="1">
    <name type="scientific">Photinus pyralis</name>
    <name type="common">Common eastern firefly</name>
    <name type="synonym">Lampyris pyralis</name>
    <dbReference type="NCBI Taxonomy" id="7054"/>
    <lineage>
        <taxon>Eukaryota</taxon>
        <taxon>Metazoa</taxon>
        <taxon>Ecdysozoa</taxon>
        <taxon>Arthropoda</taxon>
        <taxon>Hexapoda</taxon>
        <taxon>Insecta</taxon>
        <taxon>Pterygota</taxon>
        <taxon>Neoptera</taxon>
        <taxon>Endopterygota</taxon>
        <taxon>Coleoptera</taxon>
        <taxon>Polyphaga</taxon>
        <taxon>Elateriformia</taxon>
        <taxon>Elateroidea</taxon>
        <taxon>Lampyridae</taxon>
        <taxon>Lampyrinae</taxon>
        <taxon>Photinus</taxon>
    </lineage>
</organism>
<dbReference type="Pfam" id="PF05219">
    <property type="entry name" value="DREV"/>
    <property type="match status" value="1"/>
</dbReference>
<sequence length="345" mass="39283">MRALNEINSHLNGQLYTLLSNMNNQSVCVAGVHRLSQSGGKSELGNAPQSWILKSYRPRGSLARALYEKQMSDNYLDAFDKSLWYQCDLRQLPQDIAESFVQMHPDSDTLSFLQKAEDKSDWILTQIWHSLAKAFLGWFMTQTSINGWLRRGSMFVLSLSQFLKLMNRNEAWRGVSLLDLGAGDGEVTACIAPLFNNVFVTEVSQTMQMLLQKRGYELLEIDKWHSARKYEVISCLNVLDRCDRPLLLLHQIKEALEYGGRALIAVVLPFSPYVETGSSDHKPKEVLPVSGESFEQQVSSLINDVFTPAGFEVIVWTRVPYLCEGDLRQSYYWLDDAVFLLKSVH</sequence>
<protein>
    <recommendedName>
        <fullName evidence="2">Methyltransferase-like protein 9</fullName>
    </recommendedName>
</protein>
<dbReference type="GO" id="GO:0106370">
    <property type="term" value="F:protein-L-histidine N-pros-methyltransferase activity"/>
    <property type="evidence" value="ECO:0007669"/>
    <property type="project" value="InterPro"/>
</dbReference>